<accession>A0A914PVZ8</accession>
<evidence type="ECO:0000313" key="2">
    <source>
        <dbReference type="Proteomes" id="UP000887578"/>
    </source>
</evidence>
<dbReference type="WBParaSite" id="PDA_v2.g22470.t1">
    <property type="protein sequence ID" value="PDA_v2.g22470.t1"/>
    <property type="gene ID" value="PDA_v2.g22470"/>
</dbReference>
<dbReference type="Pfam" id="PF00135">
    <property type="entry name" value="COesterase"/>
    <property type="match status" value="2"/>
</dbReference>
<keyword evidence="2" id="KW-1185">Reference proteome</keyword>
<feature type="domain" description="Carboxylesterase type B" evidence="1">
    <location>
        <begin position="1"/>
        <end position="101"/>
    </location>
</feature>
<dbReference type="Proteomes" id="UP000887578">
    <property type="component" value="Unplaced"/>
</dbReference>
<dbReference type="InterPro" id="IPR043187">
    <property type="entry name" value="CM06B1-like"/>
</dbReference>
<proteinExistence type="predicted"/>
<sequence length="294" mass="33284">MGGSTLCSFSLNDKKHVSTVCLEFAKSLGYKPTQGQNHFDFLRTLPASALAVGIIGEKVNRNGKIDLTPVYDGDFFPRPLEELRKETPSKVILSGITEHEVRNIDEVKKKLLNMYWKGINKSDKKDVAKVCVKIVSDVYLNNGAWLHTDKMTKLGHTVYQYVFEYFNPNGLGLVGTMLPFKGALHGSDIPYIFKKGMVSNFHPNDEDLKMVETMTRYFTNFSKFGNPNGAPWDHQIWKPLAAENTLKYMAINLDKCRMCDNLNDGRSEYWKQLLEADSETGILSLIRASDNNNI</sequence>
<dbReference type="InterPro" id="IPR002018">
    <property type="entry name" value="CarbesteraseB"/>
</dbReference>
<dbReference type="SUPFAM" id="SSF53474">
    <property type="entry name" value="alpha/beta-Hydrolases"/>
    <property type="match status" value="1"/>
</dbReference>
<dbReference type="Gene3D" id="3.40.50.1820">
    <property type="entry name" value="alpha/beta hydrolase"/>
    <property type="match status" value="1"/>
</dbReference>
<organism evidence="2 3">
    <name type="scientific">Panagrolaimus davidi</name>
    <dbReference type="NCBI Taxonomy" id="227884"/>
    <lineage>
        <taxon>Eukaryota</taxon>
        <taxon>Metazoa</taxon>
        <taxon>Ecdysozoa</taxon>
        <taxon>Nematoda</taxon>
        <taxon>Chromadorea</taxon>
        <taxon>Rhabditida</taxon>
        <taxon>Tylenchina</taxon>
        <taxon>Panagrolaimomorpha</taxon>
        <taxon>Panagrolaimoidea</taxon>
        <taxon>Panagrolaimidae</taxon>
        <taxon>Panagrolaimus</taxon>
    </lineage>
</organism>
<evidence type="ECO:0000313" key="3">
    <source>
        <dbReference type="WBParaSite" id="PDA_v2.g22470.t1"/>
    </source>
</evidence>
<dbReference type="AlphaFoldDB" id="A0A914PVZ8"/>
<reference evidence="3" key="1">
    <citation type="submission" date="2022-11" db="UniProtKB">
        <authorList>
            <consortium name="WormBaseParasite"/>
        </authorList>
    </citation>
    <scope>IDENTIFICATION</scope>
</reference>
<name>A0A914PVZ8_9BILA</name>
<evidence type="ECO:0000259" key="1">
    <source>
        <dbReference type="Pfam" id="PF00135"/>
    </source>
</evidence>
<protein>
    <submittedName>
        <fullName evidence="3">Carboxylesterase type B domain-containing protein</fullName>
    </submittedName>
</protein>
<dbReference type="InterPro" id="IPR029058">
    <property type="entry name" value="AB_hydrolase_fold"/>
</dbReference>
<dbReference type="PANTHER" id="PTHR45029">
    <property type="entry name" value="CARBOXYLIC ESTER HYDROLASE-RELATED"/>
    <property type="match status" value="1"/>
</dbReference>
<feature type="domain" description="Carboxylesterase type B" evidence="1">
    <location>
        <begin position="105"/>
        <end position="270"/>
    </location>
</feature>